<feature type="compositionally biased region" description="Low complexity" evidence="1">
    <location>
        <begin position="1"/>
        <end position="16"/>
    </location>
</feature>
<evidence type="ECO:0008006" key="4">
    <source>
        <dbReference type="Google" id="ProtNLM"/>
    </source>
</evidence>
<protein>
    <recommendedName>
        <fullName evidence="4">F-box domain-containing protein</fullName>
    </recommendedName>
</protein>
<name>A0A6A5VZR2_9PLEO</name>
<evidence type="ECO:0000313" key="2">
    <source>
        <dbReference type="EMBL" id="KAF1993371.1"/>
    </source>
</evidence>
<gene>
    <name evidence="2" type="ORF">P154DRAFT_527788</name>
</gene>
<dbReference type="Proteomes" id="UP000799779">
    <property type="component" value="Unassembled WGS sequence"/>
</dbReference>
<evidence type="ECO:0000256" key="1">
    <source>
        <dbReference type="SAM" id="MobiDB-lite"/>
    </source>
</evidence>
<dbReference type="OrthoDB" id="3889716at2759"/>
<sequence length="786" mass="90756">MPPSPSLSRGSSPDESSATEPGEQDRAAALARCDVVAAANKERSPFLRLPIDIFRCVMDHLDRDAAWALKRTCRGLSKSVLVDELVYRYPIQQPEVREIRLNEWKYRSGGENKWRLFQDSITDSNRHYVYKLAMSHWCSIEDFKWIQENLPNLKALDITAIKDFTWTPEETWTWNMLAKACPALFGRLEELEVANWADYTAHSHIECSYSYNDYRFKLKFRLSRRRDGGSIAKMIFPLCTQLKTLAIREGHSGFRSWNEFEVHRRVCCLVDGITDYCPPTLEKLRVHDYAPYRALLSTDITRWSNLKSIEIDLFSWMEERQERDVLGPIPHRISAGTHHRDEEEEFDDDECDDCDRNHLQIGNHVVQNASASFDHLLQNLRTTMDNFPHINFLPLQTSRDKVLHPFHLVKVTSRFRPTVVPPLPIVALLPPLNGNANVNLPQIGQPPVFPSARTDPVANANIQHSLRWLAEKCHWKPVFAWKSMMCDVFPSNLEINQFLLPKAEILTRIQTMVETLRSLNIPVRLSIAKHQNTIGLSGLDGSLYFGDYKVHVGEGEDRQELLAPTQARFNLSGIAHLVDELSIQYASDVPGVAGWGRPSERRRQKELQLFEREKKGWRRFWKRYALRFTNLKKLSASVPTEIFDDWGTCAELRTLFDDNRWSVLHIKNDPAAEHMFGPWLLGSNFRFNITKKRSRIKFVHNVIFREDTKPLSILGQTGTAEENEDRTISDEEIAVGVEGIDHQFWPLKTVNAAKRKAEDDVVGDKGREKFRKNCSHSTFELDMLEI</sequence>
<proteinExistence type="predicted"/>
<organism evidence="2 3">
    <name type="scientific">Amniculicola lignicola CBS 123094</name>
    <dbReference type="NCBI Taxonomy" id="1392246"/>
    <lineage>
        <taxon>Eukaryota</taxon>
        <taxon>Fungi</taxon>
        <taxon>Dikarya</taxon>
        <taxon>Ascomycota</taxon>
        <taxon>Pezizomycotina</taxon>
        <taxon>Dothideomycetes</taxon>
        <taxon>Pleosporomycetidae</taxon>
        <taxon>Pleosporales</taxon>
        <taxon>Amniculicolaceae</taxon>
        <taxon>Amniculicola</taxon>
    </lineage>
</organism>
<reference evidence="2" key="1">
    <citation type="journal article" date="2020" name="Stud. Mycol.">
        <title>101 Dothideomycetes genomes: a test case for predicting lifestyles and emergence of pathogens.</title>
        <authorList>
            <person name="Haridas S."/>
            <person name="Albert R."/>
            <person name="Binder M."/>
            <person name="Bloem J."/>
            <person name="Labutti K."/>
            <person name="Salamov A."/>
            <person name="Andreopoulos B."/>
            <person name="Baker S."/>
            <person name="Barry K."/>
            <person name="Bills G."/>
            <person name="Bluhm B."/>
            <person name="Cannon C."/>
            <person name="Castanera R."/>
            <person name="Culley D."/>
            <person name="Daum C."/>
            <person name="Ezra D."/>
            <person name="Gonzalez J."/>
            <person name="Henrissat B."/>
            <person name="Kuo A."/>
            <person name="Liang C."/>
            <person name="Lipzen A."/>
            <person name="Lutzoni F."/>
            <person name="Magnuson J."/>
            <person name="Mondo S."/>
            <person name="Nolan M."/>
            <person name="Ohm R."/>
            <person name="Pangilinan J."/>
            <person name="Park H.-J."/>
            <person name="Ramirez L."/>
            <person name="Alfaro M."/>
            <person name="Sun H."/>
            <person name="Tritt A."/>
            <person name="Yoshinaga Y."/>
            <person name="Zwiers L.-H."/>
            <person name="Turgeon B."/>
            <person name="Goodwin S."/>
            <person name="Spatafora J."/>
            <person name="Crous P."/>
            <person name="Grigoriev I."/>
        </authorList>
    </citation>
    <scope>NUCLEOTIDE SEQUENCE</scope>
    <source>
        <strain evidence="2">CBS 123094</strain>
    </source>
</reference>
<keyword evidence="3" id="KW-1185">Reference proteome</keyword>
<accession>A0A6A5VZR2</accession>
<feature type="region of interest" description="Disordered" evidence="1">
    <location>
        <begin position="1"/>
        <end position="25"/>
    </location>
</feature>
<dbReference type="AlphaFoldDB" id="A0A6A5VZR2"/>
<evidence type="ECO:0000313" key="3">
    <source>
        <dbReference type="Proteomes" id="UP000799779"/>
    </source>
</evidence>
<dbReference type="EMBL" id="ML977708">
    <property type="protein sequence ID" value="KAF1993371.1"/>
    <property type="molecule type" value="Genomic_DNA"/>
</dbReference>